<gene>
    <name evidence="1" type="ORF">ALC62_08047</name>
</gene>
<evidence type="ECO:0000313" key="1">
    <source>
        <dbReference type="EMBL" id="KYN01204.1"/>
    </source>
</evidence>
<dbReference type="AlphaFoldDB" id="A0A195CM96"/>
<proteinExistence type="predicted"/>
<evidence type="ECO:0000313" key="2">
    <source>
        <dbReference type="Proteomes" id="UP000078542"/>
    </source>
</evidence>
<protein>
    <submittedName>
        <fullName evidence="1">Uncharacterized protein</fullName>
    </submittedName>
</protein>
<sequence>DDTGLRKVTILNSHTLGRWGIGVALWLSVGVGKRRRNCLHNYAPIKRASYRRQERKGKRERRIGAEWLMRATAISIPVQLRLARKEWNLIRSSCSLVLPDSHEEAKHNADETDT</sequence>
<keyword evidence="2" id="KW-1185">Reference proteome</keyword>
<organism evidence="1 2">
    <name type="scientific">Cyphomyrmex costatus</name>
    <dbReference type="NCBI Taxonomy" id="456900"/>
    <lineage>
        <taxon>Eukaryota</taxon>
        <taxon>Metazoa</taxon>
        <taxon>Ecdysozoa</taxon>
        <taxon>Arthropoda</taxon>
        <taxon>Hexapoda</taxon>
        <taxon>Insecta</taxon>
        <taxon>Pterygota</taxon>
        <taxon>Neoptera</taxon>
        <taxon>Endopterygota</taxon>
        <taxon>Hymenoptera</taxon>
        <taxon>Apocrita</taxon>
        <taxon>Aculeata</taxon>
        <taxon>Formicoidea</taxon>
        <taxon>Formicidae</taxon>
        <taxon>Myrmicinae</taxon>
        <taxon>Cyphomyrmex</taxon>
    </lineage>
</organism>
<accession>A0A195CM96</accession>
<reference evidence="1 2" key="1">
    <citation type="submission" date="2016-03" db="EMBL/GenBank/DDBJ databases">
        <title>Cyphomyrmex costatus WGS genome.</title>
        <authorList>
            <person name="Nygaard S."/>
            <person name="Hu H."/>
            <person name="Boomsma J."/>
            <person name="Zhang G."/>
        </authorList>
    </citation>
    <scope>NUCLEOTIDE SEQUENCE [LARGE SCALE GENOMIC DNA]</scope>
    <source>
        <strain evidence="1">MS0001</strain>
        <tissue evidence="1">Whole body</tissue>
    </source>
</reference>
<dbReference type="Proteomes" id="UP000078542">
    <property type="component" value="Unassembled WGS sequence"/>
</dbReference>
<name>A0A195CM96_9HYME</name>
<dbReference type="EMBL" id="KQ977634">
    <property type="protein sequence ID" value="KYN01204.1"/>
    <property type="molecule type" value="Genomic_DNA"/>
</dbReference>
<feature type="non-terminal residue" evidence="1">
    <location>
        <position position="1"/>
    </location>
</feature>